<organism evidence="1 2">
    <name type="scientific">Lithospermum erythrorhizon</name>
    <name type="common">Purple gromwell</name>
    <name type="synonym">Lithospermum officinale var. erythrorhizon</name>
    <dbReference type="NCBI Taxonomy" id="34254"/>
    <lineage>
        <taxon>Eukaryota</taxon>
        <taxon>Viridiplantae</taxon>
        <taxon>Streptophyta</taxon>
        <taxon>Embryophyta</taxon>
        <taxon>Tracheophyta</taxon>
        <taxon>Spermatophyta</taxon>
        <taxon>Magnoliopsida</taxon>
        <taxon>eudicotyledons</taxon>
        <taxon>Gunneridae</taxon>
        <taxon>Pentapetalae</taxon>
        <taxon>asterids</taxon>
        <taxon>lamiids</taxon>
        <taxon>Boraginales</taxon>
        <taxon>Boraginaceae</taxon>
        <taxon>Boraginoideae</taxon>
        <taxon>Lithospermeae</taxon>
        <taxon>Lithospermum</taxon>
    </lineage>
</organism>
<reference evidence="1 2" key="1">
    <citation type="submission" date="2024-01" db="EMBL/GenBank/DDBJ databases">
        <title>The complete chloroplast genome sequence of Lithospermum erythrorhizon: insights into the phylogenetic relationship among Boraginaceae species and the maternal lineages of purple gromwells.</title>
        <authorList>
            <person name="Okada T."/>
            <person name="Watanabe K."/>
        </authorList>
    </citation>
    <scope>NUCLEOTIDE SEQUENCE [LARGE SCALE GENOMIC DNA]</scope>
</reference>
<accession>A0AAV3NVE6</accession>
<keyword evidence="2" id="KW-1185">Reference proteome</keyword>
<name>A0AAV3NVE6_LITER</name>
<proteinExistence type="predicted"/>
<comment type="caution">
    <text evidence="1">The sequence shown here is derived from an EMBL/GenBank/DDBJ whole genome shotgun (WGS) entry which is preliminary data.</text>
</comment>
<evidence type="ECO:0000313" key="1">
    <source>
        <dbReference type="EMBL" id="GAA0143384.1"/>
    </source>
</evidence>
<gene>
    <name evidence="1" type="ORF">LIER_04081</name>
</gene>
<dbReference type="AlphaFoldDB" id="A0AAV3NVE6"/>
<sequence length="106" mass="11970">MEEPSKYVLLRLKLENANKYCLFNLEKAVCNHGFFMMAPNAWCPLNKCLTRPLRIADHSTSSLVSITQPQTQSCDFLNVKVHGVDSVSVADKDAILDQVTRMLRLS</sequence>
<dbReference type="EMBL" id="BAABME010000511">
    <property type="protein sequence ID" value="GAA0143384.1"/>
    <property type="molecule type" value="Genomic_DNA"/>
</dbReference>
<dbReference type="Proteomes" id="UP001454036">
    <property type="component" value="Unassembled WGS sequence"/>
</dbReference>
<evidence type="ECO:0000313" key="2">
    <source>
        <dbReference type="Proteomes" id="UP001454036"/>
    </source>
</evidence>
<protein>
    <submittedName>
        <fullName evidence="1">Uncharacterized protein</fullName>
    </submittedName>
</protein>